<feature type="domain" description="ThuA-like" evidence="1">
    <location>
        <begin position="63"/>
        <end position="235"/>
    </location>
</feature>
<comment type="caution">
    <text evidence="2">The sequence shown here is derived from an EMBL/GenBank/DDBJ whole genome shotgun (WGS) entry which is preliminary data.</text>
</comment>
<name>A0AAE3SGK0_9BACT</name>
<accession>A0AAE3SGK0</accession>
<dbReference type="EMBL" id="JAPDPJ010000053">
    <property type="protein sequence ID" value="MCW3788416.1"/>
    <property type="molecule type" value="Genomic_DNA"/>
</dbReference>
<dbReference type="Proteomes" id="UP001209229">
    <property type="component" value="Unassembled WGS sequence"/>
</dbReference>
<dbReference type="SUPFAM" id="SSF52317">
    <property type="entry name" value="Class I glutamine amidotransferase-like"/>
    <property type="match status" value="1"/>
</dbReference>
<dbReference type="InterPro" id="IPR029062">
    <property type="entry name" value="Class_I_gatase-like"/>
</dbReference>
<protein>
    <submittedName>
        <fullName evidence="2">ThuA domain-containing protein</fullName>
    </submittedName>
</protein>
<dbReference type="InterPro" id="IPR029010">
    <property type="entry name" value="ThuA-like"/>
</dbReference>
<dbReference type="Pfam" id="PF06283">
    <property type="entry name" value="ThuA"/>
    <property type="match status" value="1"/>
</dbReference>
<reference evidence="2" key="1">
    <citation type="submission" date="2022-10" db="EMBL/GenBank/DDBJ databases">
        <authorList>
            <person name="Yu W.X."/>
        </authorList>
    </citation>
    <scope>NUCLEOTIDE SEQUENCE</scope>
    <source>
        <strain evidence="2">AAT</strain>
    </source>
</reference>
<evidence type="ECO:0000313" key="3">
    <source>
        <dbReference type="Proteomes" id="UP001209229"/>
    </source>
</evidence>
<keyword evidence="3" id="KW-1185">Reference proteome</keyword>
<gene>
    <name evidence="2" type="ORF">OM075_18250</name>
</gene>
<dbReference type="RefSeq" id="WP_301191976.1">
    <property type="nucleotide sequence ID" value="NZ_JAPDPJ010000053.1"/>
</dbReference>
<evidence type="ECO:0000259" key="1">
    <source>
        <dbReference type="Pfam" id="PF06283"/>
    </source>
</evidence>
<organism evidence="2 3">
    <name type="scientific">Plebeiibacterium sediminum</name>
    <dbReference type="NCBI Taxonomy" id="2992112"/>
    <lineage>
        <taxon>Bacteria</taxon>
        <taxon>Pseudomonadati</taxon>
        <taxon>Bacteroidota</taxon>
        <taxon>Bacteroidia</taxon>
        <taxon>Marinilabiliales</taxon>
        <taxon>Marinilabiliaceae</taxon>
        <taxon>Plebeiibacterium</taxon>
    </lineage>
</organism>
<proteinExistence type="predicted"/>
<dbReference type="AlphaFoldDB" id="A0AAE3SGK0"/>
<dbReference type="Gene3D" id="3.40.50.880">
    <property type="match status" value="1"/>
</dbReference>
<sequence length="242" mass="27924">MKTIVVLVVLIFFQVCVITNKLYAQEKASILLVTSNRKVPSSGFYELFALIDGIDAIEMKQPQANEFIQNGDVDQYALIVFYDLNDSITELQKDAYWDLLEKGKPMLFLHHTLVSYQKWPNFINIIGGRYNRQHPILGPSAYIHDYKLNLTVSNKKHPITMDLDCFSIIGEAYNNCEILPEVTPLLICEDSHNMPYAAWIHRVKNAEVVYIQNGHDDKVFTNSHYKKLIKQAVLYLILRSKK</sequence>
<evidence type="ECO:0000313" key="2">
    <source>
        <dbReference type="EMBL" id="MCW3788416.1"/>
    </source>
</evidence>